<dbReference type="AlphaFoldDB" id="A0AA38CDD8"/>
<dbReference type="PANTHER" id="PTHR31479:SF2">
    <property type="entry name" value="ALPHA_BETA-HYDROLASES SUPERFAMILY PROTEIN"/>
    <property type="match status" value="1"/>
</dbReference>
<feature type="region of interest" description="Disordered" evidence="1">
    <location>
        <begin position="375"/>
        <end position="396"/>
    </location>
</feature>
<evidence type="ECO:0000313" key="3">
    <source>
        <dbReference type="Proteomes" id="UP000824469"/>
    </source>
</evidence>
<protein>
    <recommendedName>
        <fullName evidence="4">Triacylglycerol lipase</fullName>
    </recommendedName>
</protein>
<reference evidence="2 3" key="1">
    <citation type="journal article" date="2021" name="Nat. Plants">
        <title>The Taxus genome provides insights into paclitaxel biosynthesis.</title>
        <authorList>
            <person name="Xiong X."/>
            <person name="Gou J."/>
            <person name="Liao Q."/>
            <person name="Li Y."/>
            <person name="Zhou Q."/>
            <person name="Bi G."/>
            <person name="Li C."/>
            <person name="Du R."/>
            <person name="Wang X."/>
            <person name="Sun T."/>
            <person name="Guo L."/>
            <person name="Liang H."/>
            <person name="Lu P."/>
            <person name="Wu Y."/>
            <person name="Zhang Z."/>
            <person name="Ro D.K."/>
            <person name="Shang Y."/>
            <person name="Huang S."/>
            <person name="Yan J."/>
        </authorList>
    </citation>
    <scope>NUCLEOTIDE SEQUENCE [LARGE SCALE GENOMIC DNA]</scope>
    <source>
        <strain evidence="2">Ta-2019</strain>
    </source>
</reference>
<gene>
    <name evidence="2" type="ORF">KI387_028560</name>
</gene>
<feature type="compositionally biased region" description="Polar residues" evidence="1">
    <location>
        <begin position="378"/>
        <end position="396"/>
    </location>
</feature>
<dbReference type="EMBL" id="JAHRHJ020000010">
    <property type="protein sequence ID" value="KAH9296878.1"/>
    <property type="molecule type" value="Genomic_DNA"/>
</dbReference>
<evidence type="ECO:0000256" key="1">
    <source>
        <dbReference type="SAM" id="MobiDB-lite"/>
    </source>
</evidence>
<evidence type="ECO:0008006" key="4">
    <source>
        <dbReference type="Google" id="ProtNLM"/>
    </source>
</evidence>
<dbReference type="Proteomes" id="UP000824469">
    <property type="component" value="Unassembled WGS sequence"/>
</dbReference>
<dbReference type="OMA" id="SAASEWH"/>
<name>A0AA38CDD8_TAXCH</name>
<proteinExistence type="predicted"/>
<dbReference type="PANTHER" id="PTHR31479">
    <property type="entry name" value="ALPHA/BETA-HYDROLASES SUPERFAMILY PROTEIN"/>
    <property type="match status" value="1"/>
</dbReference>
<keyword evidence="3" id="KW-1185">Reference proteome</keyword>
<accession>A0AA38CDD8</accession>
<dbReference type="SUPFAM" id="SSF53474">
    <property type="entry name" value="alpha/beta-Hydrolases"/>
    <property type="match status" value="1"/>
</dbReference>
<sequence>MADNEENLIDFNATGPKNTHPHHPHFKRILLACLVNSAYIQEIHRQAALKPPQSSAASEWHSYFHYKLHSLLYSPADGSIFGAVFVYNRLSALRNLRFLRPATCPSAVIALRGTILSAASIISDLRDDLNLILQQIHKVSRVDEALRVTREMTKCYGAENVCLVGHSLGAAVALKVSRIIAAEEGNFIDTHLFNPPFFSLISVKHQKLGAFIHKIRAIAAGCITKTTAETRAAFLALQKWCPNLYVNVYDPVSCNYLHYFRARESNTAHNSIVNSVLRSWGRNPEPHHLVPSANLVVNGGGGKEFRFSHGLHQWWSEETVVKIEHYSLDVPEFVDRVNEFAEVADSGEEEIQATTLVTSKATTLVKETTTLTSKETNFLPSKETSPLTSKETTPLPSKATTFVSSKAMPKLIGV</sequence>
<organism evidence="2 3">
    <name type="scientific">Taxus chinensis</name>
    <name type="common">Chinese yew</name>
    <name type="synonym">Taxus wallichiana var. chinensis</name>
    <dbReference type="NCBI Taxonomy" id="29808"/>
    <lineage>
        <taxon>Eukaryota</taxon>
        <taxon>Viridiplantae</taxon>
        <taxon>Streptophyta</taxon>
        <taxon>Embryophyta</taxon>
        <taxon>Tracheophyta</taxon>
        <taxon>Spermatophyta</taxon>
        <taxon>Pinopsida</taxon>
        <taxon>Pinidae</taxon>
        <taxon>Conifers II</taxon>
        <taxon>Cupressales</taxon>
        <taxon>Taxaceae</taxon>
        <taxon>Taxus</taxon>
    </lineage>
</organism>
<evidence type="ECO:0000313" key="2">
    <source>
        <dbReference type="EMBL" id="KAH9296878.1"/>
    </source>
</evidence>
<dbReference type="InterPro" id="IPR029058">
    <property type="entry name" value="AB_hydrolase_fold"/>
</dbReference>
<comment type="caution">
    <text evidence="2">The sequence shown here is derived from an EMBL/GenBank/DDBJ whole genome shotgun (WGS) entry which is preliminary data.</text>
</comment>